<dbReference type="EMBL" id="CAXDID020000033">
    <property type="protein sequence ID" value="CAL5995869.1"/>
    <property type="molecule type" value="Genomic_DNA"/>
</dbReference>
<sequence>MPLCGPPPNPYKGDAVSFKGQPRNTALIDAAKLQKLVELQNTCETFLEEKLCVKKYVSAADAVRTCIRSPCIENTEVAFLQTITCAQTISTYLSLKDQLFCAILATLDGISCMTPFCQDQFVNAQKFSNANIENSMHIVCLLAKLLFKFNQYVIQIQPANDIASYKRFANQIMNDKERKYSQELVEKAQQSNIGDMKRLKDVEVQYDVTGIFPVFQTAGQFWNFQYDEFFKPTVYRYQLQTDQKFLQMRVEILIAAAQFFLFKAGEPEAATIAMLTAHQFLNKMENEVLNAAGAAMSAKQFAGVLDKKYPYDFTEFVIEIKKNKQCVDAFKSIIAVTKDSRTKELKELSK</sequence>
<comment type="caution">
    <text evidence="1">The sequence shown here is derived from an EMBL/GenBank/DDBJ whole genome shotgun (WGS) entry which is preliminary data.</text>
</comment>
<reference evidence="1" key="1">
    <citation type="submission" date="2023-06" db="EMBL/GenBank/DDBJ databases">
        <authorList>
            <person name="Kurt Z."/>
        </authorList>
    </citation>
    <scope>NUCLEOTIDE SEQUENCE</scope>
</reference>
<evidence type="ECO:0000313" key="3">
    <source>
        <dbReference type="EMBL" id="CAL5995869.1"/>
    </source>
</evidence>
<organism evidence="1">
    <name type="scientific">Hexamita inflata</name>
    <dbReference type="NCBI Taxonomy" id="28002"/>
    <lineage>
        <taxon>Eukaryota</taxon>
        <taxon>Metamonada</taxon>
        <taxon>Diplomonadida</taxon>
        <taxon>Hexamitidae</taxon>
        <taxon>Hexamitinae</taxon>
        <taxon>Hexamita</taxon>
    </lineage>
</organism>
<dbReference type="AlphaFoldDB" id="A0AA86PN32"/>
<dbReference type="Proteomes" id="UP001642409">
    <property type="component" value="Unassembled WGS sequence"/>
</dbReference>
<proteinExistence type="predicted"/>
<keyword evidence="5" id="KW-1185">Reference proteome</keyword>
<evidence type="ECO:0000313" key="5">
    <source>
        <dbReference type="Proteomes" id="UP001642409"/>
    </source>
</evidence>
<evidence type="ECO:0000313" key="4">
    <source>
        <dbReference type="EMBL" id="CAL6040891.1"/>
    </source>
</evidence>
<name>A0AA86PN32_9EUKA</name>
<dbReference type="EMBL" id="CAXDID020000147">
    <property type="protein sequence ID" value="CAL6040891.1"/>
    <property type="molecule type" value="Genomic_DNA"/>
</dbReference>
<protein>
    <submittedName>
        <fullName evidence="3">Hypothetical_protein</fullName>
    </submittedName>
</protein>
<dbReference type="EMBL" id="CATOUU010000937">
    <property type="protein sequence ID" value="CAI9961187.1"/>
    <property type="molecule type" value="Genomic_DNA"/>
</dbReference>
<accession>A0AA86PN32</accession>
<reference evidence="3 5" key="2">
    <citation type="submission" date="2024-07" db="EMBL/GenBank/DDBJ databases">
        <authorList>
            <person name="Akdeniz Z."/>
        </authorList>
    </citation>
    <scope>NUCLEOTIDE SEQUENCE [LARGE SCALE GENOMIC DNA]</scope>
</reference>
<evidence type="ECO:0000313" key="2">
    <source>
        <dbReference type="EMBL" id="CAI9961187.1"/>
    </source>
</evidence>
<dbReference type="EMBL" id="CATOUU010000714">
    <property type="protein sequence ID" value="CAI9943215.1"/>
    <property type="molecule type" value="Genomic_DNA"/>
</dbReference>
<evidence type="ECO:0000313" key="1">
    <source>
        <dbReference type="EMBL" id="CAI9943215.1"/>
    </source>
</evidence>
<gene>
    <name evidence="3" type="ORF">HINF_LOCUS14321</name>
    <name evidence="1" type="ORF">HINF_LOCUS30860</name>
    <name evidence="4" type="ORF">HINF_LOCUS38553</name>
    <name evidence="2" type="ORF">HINF_LOCUS48832</name>
</gene>